<accession>A0A0B1ZIH7</accession>
<dbReference type="OrthoDB" id="7225138at2"/>
<dbReference type="AlphaFoldDB" id="A0A0B1ZIH7"/>
<dbReference type="EMBL" id="JTDI01000009">
    <property type="protein sequence ID" value="KHK89078.1"/>
    <property type="molecule type" value="Genomic_DNA"/>
</dbReference>
<reference evidence="3 4" key="1">
    <citation type="submission" date="2014-10" db="EMBL/GenBank/DDBJ databases">
        <title>Genome sequence of Novosphingobium malaysiense MUSC 273(T).</title>
        <authorList>
            <person name="Lee L.-H."/>
        </authorList>
    </citation>
    <scope>NUCLEOTIDE SEQUENCE [LARGE SCALE GENOMIC DNA]</scope>
    <source>
        <strain evidence="3 4">MUSC 273</strain>
    </source>
</reference>
<sequence length="253" mass="26870">MPKVIVERHGPILLVILNRPEIRNAADGETSLLATAAFDELDANTELRVGIITGAGGNFCTGMDLKAFGQGDKARTPGRGLLGITQTPPEKPLIAAVEGWAVAGGLEACLAADLVVAARNARFGIPEVKRGLVATGGGLWKMPRLIAHHIAMEMALTGEPIDAERAERFGLVNRLTEPGEALQEAFVLARQIAANGPLAVMASKSIIARQADWDVDEAYEAQMRIAGHIVDSADAREGAAAFVEKRAPRWQGR</sequence>
<dbReference type="EC" id="4.2.1.17" evidence="3"/>
<proteinExistence type="inferred from homology"/>
<dbReference type="NCBIfam" id="NF006100">
    <property type="entry name" value="PRK08252.1"/>
    <property type="match status" value="1"/>
</dbReference>
<evidence type="ECO:0000256" key="2">
    <source>
        <dbReference type="RuleBase" id="RU003707"/>
    </source>
</evidence>
<evidence type="ECO:0000313" key="3">
    <source>
        <dbReference type="EMBL" id="KHK89078.1"/>
    </source>
</evidence>
<dbReference type="InterPro" id="IPR018376">
    <property type="entry name" value="Enoyl-CoA_hyd/isom_CS"/>
</dbReference>
<dbReference type="Gene3D" id="1.10.12.10">
    <property type="entry name" value="Lyase 2-enoyl-coa Hydratase, Chain A, domain 2"/>
    <property type="match status" value="1"/>
</dbReference>
<keyword evidence="3" id="KW-0456">Lyase</keyword>
<keyword evidence="4" id="KW-1185">Reference proteome</keyword>
<gene>
    <name evidence="3" type="ORF">LK12_22340</name>
</gene>
<organism evidence="3 4">
    <name type="scientific">Novosphingobium malaysiense</name>
    <dbReference type="NCBI Taxonomy" id="1348853"/>
    <lineage>
        <taxon>Bacteria</taxon>
        <taxon>Pseudomonadati</taxon>
        <taxon>Pseudomonadota</taxon>
        <taxon>Alphaproteobacteria</taxon>
        <taxon>Sphingomonadales</taxon>
        <taxon>Sphingomonadaceae</taxon>
        <taxon>Novosphingobium</taxon>
    </lineage>
</organism>
<dbReference type="GO" id="GO:0004300">
    <property type="term" value="F:enoyl-CoA hydratase activity"/>
    <property type="evidence" value="ECO:0007669"/>
    <property type="project" value="UniProtKB-EC"/>
</dbReference>
<dbReference type="InterPro" id="IPR001753">
    <property type="entry name" value="Enoyl-CoA_hydra/iso"/>
</dbReference>
<evidence type="ECO:0000256" key="1">
    <source>
        <dbReference type="ARBA" id="ARBA00005254"/>
    </source>
</evidence>
<dbReference type="InterPro" id="IPR014748">
    <property type="entry name" value="Enoyl-CoA_hydra_C"/>
</dbReference>
<comment type="caution">
    <text evidence="3">The sequence shown here is derived from an EMBL/GenBank/DDBJ whole genome shotgun (WGS) entry which is preliminary data.</text>
</comment>
<dbReference type="Pfam" id="PF00378">
    <property type="entry name" value="ECH_1"/>
    <property type="match status" value="1"/>
</dbReference>
<dbReference type="Proteomes" id="UP000031057">
    <property type="component" value="Unassembled WGS sequence"/>
</dbReference>
<name>A0A0B1ZIH7_9SPHN</name>
<dbReference type="Gene3D" id="3.90.226.10">
    <property type="entry name" value="2-enoyl-CoA Hydratase, Chain A, domain 1"/>
    <property type="match status" value="1"/>
</dbReference>
<dbReference type="InterPro" id="IPR029045">
    <property type="entry name" value="ClpP/crotonase-like_dom_sf"/>
</dbReference>
<comment type="similarity">
    <text evidence="1 2">Belongs to the enoyl-CoA hydratase/isomerase family.</text>
</comment>
<dbReference type="STRING" id="1348853.LK12_22340"/>
<dbReference type="SUPFAM" id="SSF52096">
    <property type="entry name" value="ClpP/crotonase"/>
    <property type="match status" value="1"/>
</dbReference>
<dbReference type="PANTHER" id="PTHR43802:SF1">
    <property type="entry name" value="IP11341P-RELATED"/>
    <property type="match status" value="1"/>
</dbReference>
<dbReference type="PROSITE" id="PS00166">
    <property type="entry name" value="ENOYL_COA_HYDRATASE"/>
    <property type="match status" value="1"/>
</dbReference>
<evidence type="ECO:0000313" key="4">
    <source>
        <dbReference type="Proteomes" id="UP000031057"/>
    </source>
</evidence>
<dbReference type="PANTHER" id="PTHR43802">
    <property type="entry name" value="ENOYL-COA HYDRATASE"/>
    <property type="match status" value="1"/>
</dbReference>
<dbReference type="CDD" id="cd06558">
    <property type="entry name" value="crotonase-like"/>
    <property type="match status" value="1"/>
</dbReference>
<protein>
    <submittedName>
        <fullName evidence="3">Enoyl-CoA hydratase</fullName>
        <ecNumber evidence="3">4.2.1.17</ecNumber>
    </submittedName>
</protein>
<dbReference type="RefSeq" id="WP_039290054.1">
    <property type="nucleotide sequence ID" value="NZ_JTDI01000009.1"/>
</dbReference>